<feature type="non-terminal residue" evidence="10">
    <location>
        <position position="430"/>
    </location>
</feature>
<evidence type="ECO:0000256" key="5">
    <source>
        <dbReference type="ARBA" id="ARBA00022723"/>
    </source>
</evidence>
<dbReference type="InterPro" id="IPR002646">
    <property type="entry name" value="PolA_pol_head_dom"/>
</dbReference>
<keyword evidence="2" id="KW-0808">Transferase</keyword>
<sequence>MFKKLKNIILKTDSFLYKKFGSDKSTKVLENIKEARTIFTLLNEIGKEDKVRFVGGCVRKSISGENIDDIDLATILEPDEVKKRLNKEDIKVIDTGISHGTVTAILNNKKFEITTLRKDISTDGRHAKVIFSTNWEEDALRRDFTINAIYADIEGRIYDPLNGISDLQNGVIKFIGTADERIQEDYLRILRYFRFFTQYSKIDHDQNIIRSIKKYINGLNKVSNERIFDELNKIIVLENLLSLFFNNISKAIIINIFPQLKYYERLKIFNTLSHKLKSKYDVNLILALLLLDGSNDYEYFCHKYKTSNIIKSRFKNISENFENLKSKKFYLERNIKKLIYLSNKNDARDLLLFSICVNNETKIFPIEALLDYVNICKIPKFPLSGDYLKEHGYETGQTLGKKLKSLEEKWIENNFVIDKKVVEKSLRKVS</sequence>
<keyword evidence="5" id="KW-0479">Metal-binding</keyword>
<name>A0A382C2Q9_9ZZZZ</name>
<evidence type="ECO:0000259" key="8">
    <source>
        <dbReference type="Pfam" id="PF01743"/>
    </source>
</evidence>
<evidence type="ECO:0000256" key="2">
    <source>
        <dbReference type="ARBA" id="ARBA00022679"/>
    </source>
</evidence>
<evidence type="ECO:0000256" key="4">
    <source>
        <dbReference type="ARBA" id="ARBA00022695"/>
    </source>
</evidence>
<dbReference type="Pfam" id="PF12627">
    <property type="entry name" value="PolyA_pol_RNAbd"/>
    <property type="match status" value="1"/>
</dbReference>
<evidence type="ECO:0000256" key="1">
    <source>
        <dbReference type="ARBA" id="ARBA00001946"/>
    </source>
</evidence>
<dbReference type="AlphaFoldDB" id="A0A382C2Q9"/>
<keyword evidence="4" id="KW-0548">Nucleotidyltransferase</keyword>
<evidence type="ECO:0000256" key="6">
    <source>
        <dbReference type="ARBA" id="ARBA00022741"/>
    </source>
</evidence>
<dbReference type="GO" id="GO:0046872">
    <property type="term" value="F:metal ion binding"/>
    <property type="evidence" value="ECO:0007669"/>
    <property type="project" value="UniProtKB-KW"/>
</dbReference>
<dbReference type="InterPro" id="IPR050264">
    <property type="entry name" value="Bact_CCA-adding_enz_type3_sf"/>
</dbReference>
<dbReference type="GO" id="GO:0000049">
    <property type="term" value="F:tRNA binding"/>
    <property type="evidence" value="ECO:0007669"/>
    <property type="project" value="TreeGrafter"/>
</dbReference>
<dbReference type="SUPFAM" id="SSF81891">
    <property type="entry name" value="Poly A polymerase C-terminal region-like"/>
    <property type="match status" value="1"/>
</dbReference>
<dbReference type="Gene3D" id="3.30.460.10">
    <property type="entry name" value="Beta Polymerase, domain 2"/>
    <property type="match status" value="1"/>
</dbReference>
<dbReference type="CDD" id="cd05398">
    <property type="entry name" value="NT_ClassII-CCAase"/>
    <property type="match status" value="1"/>
</dbReference>
<evidence type="ECO:0000313" key="10">
    <source>
        <dbReference type="EMBL" id="SVB20365.1"/>
    </source>
</evidence>
<dbReference type="Gene3D" id="1.10.3090.10">
    <property type="entry name" value="cca-adding enzyme, domain 2"/>
    <property type="match status" value="1"/>
</dbReference>
<dbReference type="InterPro" id="IPR043519">
    <property type="entry name" value="NT_sf"/>
</dbReference>
<protein>
    <recommendedName>
        <fullName evidence="11">Poly A polymerase head domain-containing protein</fullName>
    </recommendedName>
</protein>
<dbReference type="GO" id="GO:0008033">
    <property type="term" value="P:tRNA processing"/>
    <property type="evidence" value="ECO:0007669"/>
    <property type="project" value="UniProtKB-KW"/>
</dbReference>
<keyword evidence="7" id="KW-0460">Magnesium</keyword>
<evidence type="ECO:0000259" key="9">
    <source>
        <dbReference type="Pfam" id="PF12627"/>
    </source>
</evidence>
<comment type="cofactor">
    <cofactor evidence="1">
        <name>Mg(2+)</name>
        <dbReference type="ChEBI" id="CHEBI:18420"/>
    </cofactor>
</comment>
<evidence type="ECO:0000256" key="7">
    <source>
        <dbReference type="ARBA" id="ARBA00022842"/>
    </source>
</evidence>
<feature type="domain" description="Poly A polymerase head" evidence="8">
    <location>
        <begin position="52"/>
        <end position="172"/>
    </location>
</feature>
<keyword evidence="6" id="KW-0547">Nucleotide-binding</keyword>
<keyword evidence="3" id="KW-0819">tRNA processing</keyword>
<dbReference type="GO" id="GO:0016779">
    <property type="term" value="F:nucleotidyltransferase activity"/>
    <property type="evidence" value="ECO:0007669"/>
    <property type="project" value="UniProtKB-KW"/>
</dbReference>
<reference evidence="10" key="1">
    <citation type="submission" date="2018-05" db="EMBL/GenBank/DDBJ databases">
        <authorList>
            <person name="Lanie J.A."/>
            <person name="Ng W.-L."/>
            <person name="Kazmierczak K.M."/>
            <person name="Andrzejewski T.M."/>
            <person name="Davidsen T.M."/>
            <person name="Wayne K.J."/>
            <person name="Tettelin H."/>
            <person name="Glass J.I."/>
            <person name="Rusch D."/>
            <person name="Podicherti R."/>
            <person name="Tsui H.-C.T."/>
            <person name="Winkler M.E."/>
        </authorList>
    </citation>
    <scope>NUCLEOTIDE SEQUENCE</scope>
</reference>
<evidence type="ECO:0008006" key="11">
    <source>
        <dbReference type="Google" id="ProtNLM"/>
    </source>
</evidence>
<dbReference type="Pfam" id="PF01743">
    <property type="entry name" value="PolyA_pol"/>
    <property type="match status" value="1"/>
</dbReference>
<dbReference type="EMBL" id="UINC01032537">
    <property type="protein sequence ID" value="SVB20365.1"/>
    <property type="molecule type" value="Genomic_DNA"/>
</dbReference>
<proteinExistence type="predicted"/>
<organism evidence="10">
    <name type="scientific">marine metagenome</name>
    <dbReference type="NCBI Taxonomy" id="408172"/>
    <lineage>
        <taxon>unclassified sequences</taxon>
        <taxon>metagenomes</taxon>
        <taxon>ecological metagenomes</taxon>
    </lineage>
</organism>
<dbReference type="GO" id="GO:0000166">
    <property type="term" value="F:nucleotide binding"/>
    <property type="evidence" value="ECO:0007669"/>
    <property type="project" value="UniProtKB-KW"/>
</dbReference>
<accession>A0A382C2Q9</accession>
<feature type="domain" description="tRNA nucleotidyltransferase/poly(A) polymerase RNA and SrmB- binding" evidence="9">
    <location>
        <begin position="207"/>
        <end position="239"/>
    </location>
</feature>
<dbReference type="PANTHER" id="PTHR46173">
    <property type="entry name" value="CCA TRNA NUCLEOTIDYLTRANSFERASE 1, MITOCHONDRIAL"/>
    <property type="match status" value="1"/>
</dbReference>
<dbReference type="SUPFAM" id="SSF81301">
    <property type="entry name" value="Nucleotidyltransferase"/>
    <property type="match status" value="1"/>
</dbReference>
<dbReference type="InterPro" id="IPR032828">
    <property type="entry name" value="PolyA_RNA-bd"/>
</dbReference>
<gene>
    <name evidence="10" type="ORF">METZ01_LOCUS173219</name>
</gene>
<feature type="non-terminal residue" evidence="10">
    <location>
        <position position="1"/>
    </location>
</feature>
<evidence type="ECO:0000256" key="3">
    <source>
        <dbReference type="ARBA" id="ARBA00022694"/>
    </source>
</evidence>
<dbReference type="PANTHER" id="PTHR46173:SF1">
    <property type="entry name" value="CCA TRNA NUCLEOTIDYLTRANSFERASE 1, MITOCHONDRIAL"/>
    <property type="match status" value="1"/>
</dbReference>